<reference evidence="2 3" key="1">
    <citation type="journal article" date="2020" name="Mol. Biol. Evol.">
        <title>Interspecific Gene Flow and the Evolution of Specialization in Black and White Rhinoceros.</title>
        <authorList>
            <person name="Moodley Y."/>
            <person name="Westbury M.V."/>
            <person name="Russo I.M."/>
            <person name="Gopalakrishnan S."/>
            <person name="Rakotoarivelo A."/>
            <person name="Olsen R.A."/>
            <person name="Prost S."/>
            <person name="Tunstall T."/>
            <person name="Ryder O.A."/>
            <person name="Dalen L."/>
            <person name="Bruford M.W."/>
        </authorList>
    </citation>
    <scope>NUCLEOTIDE SEQUENCE [LARGE SCALE GENOMIC DNA]</scope>
    <source>
        <strain evidence="2">SBR-YM</strain>
        <tissue evidence="2">Skin</tissue>
    </source>
</reference>
<dbReference type="PANTHER" id="PTHR23232:SF133">
    <property type="entry name" value="RIKEN CDNA 1700020N01 GENE"/>
    <property type="match status" value="1"/>
</dbReference>
<dbReference type="SMART" id="SM00349">
    <property type="entry name" value="KRAB"/>
    <property type="match status" value="1"/>
</dbReference>
<dbReference type="Pfam" id="PF01352">
    <property type="entry name" value="KRAB"/>
    <property type="match status" value="1"/>
</dbReference>
<dbReference type="EMBL" id="JACDTQ010000092">
    <property type="protein sequence ID" value="KAF5929455.1"/>
    <property type="molecule type" value="Genomic_DNA"/>
</dbReference>
<protein>
    <recommendedName>
        <fullName evidence="1">KRAB domain-containing protein</fullName>
    </recommendedName>
</protein>
<sequence>MAAEAQGTVTFEDVAVCFSLEEWGLLNLTQRNLYRDVMLENFALIGSLGFAPSRSCVVAQLEDEEEPWVPNMVDVTLVSRAEARRGPGPAQSCRLVTYSV</sequence>
<dbReference type="Proteomes" id="UP000551758">
    <property type="component" value="Unassembled WGS sequence"/>
</dbReference>
<dbReference type="InterPro" id="IPR036051">
    <property type="entry name" value="KRAB_dom_sf"/>
</dbReference>
<dbReference type="PROSITE" id="PS50805">
    <property type="entry name" value="KRAB"/>
    <property type="match status" value="1"/>
</dbReference>
<accession>A0A7J7FN27</accession>
<dbReference type="Gene3D" id="6.10.140.140">
    <property type="match status" value="1"/>
</dbReference>
<name>A0A7J7FN27_DICBM</name>
<dbReference type="PANTHER" id="PTHR23232">
    <property type="entry name" value="KRAB DOMAIN C2H2 ZINC FINGER"/>
    <property type="match status" value="1"/>
</dbReference>
<gene>
    <name evidence="2" type="ORF">HPG69_007205</name>
</gene>
<evidence type="ECO:0000313" key="2">
    <source>
        <dbReference type="EMBL" id="KAF5929455.1"/>
    </source>
</evidence>
<feature type="domain" description="KRAB" evidence="1">
    <location>
        <begin position="9"/>
        <end position="80"/>
    </location>
</feature>
<dbReference type="AlphaFoldDB" id="A0A7J7FN27"/>
<evidence type="ECO:0000313" key="3">
    <source>
        <dbReference type="Proteomes" id="UP000551758"/>
    </source>
</evidence>
<dbReference type="InterPro" id="IPR001909">
    <property type="entry name" value="KRAB"/>
</dbReference>
<proteinExistence type="predicted"/>
<evidence type="ECO:0000259" key="1">
    <source>
        <dbReference type="PROSITE" id="PS50805"/>
    </source>
</evidence>
<dbReference type="CDD" id="cd07765">
    <property type="entry name" value="KRAB_A-box"/>
    <property type="match status" value="1"/>
</dbReference>
<dbReference type="GO" id="GO:0006355">
    <property type="term" value="P:regulation of DNA-templated transcription"/>
    <property type="evidence" value="ECO:0007669"/>
    <property type="project" value="InterPro"/>
</dbReference>
<comment type="caution">
    <text evidence="2">The sequence shown here is derived from an EMBL/GenBank/DDBJ whole genome shotgun (WGS) entry which is preliminary data.</text>
</comment>
<keyword evidence="3" id="KW-1185">Reference proteome</keyword>
<dbReference type="InterPro" id="IPR050169">
    <property type="entry name" value="Krueppel_C2H2_ZnF"/>
</dbReference>
<dbReference type="SUPFAM" id="SSF109640">
    <property type="entry name" value="KRAB domain (Kruppel-associated box)"/>
    <property type="match status" value="1"/>
</dbReference>
<organism evidence="2 3">
    <name type="scientific">Diceros bicornis minor</name>
    <name type="common">South-central black rhinoceros</name>
    <dbReference type="NCBI Taxonomy" id="77932"/>
    <lineage>
        <taxon>Eukaryota</taxon>
        <taxon>Metazoa</taxon>
        <taxon>Chordata</taxon>
        <taxon>Craniata</taxon>
        <taxon>Vertebrata</taxon>
        <taxon>Euteleostomi</taxon>
        <taxon>Mammalia</taxon>
        <taxon>Eutheria</taxon>
        <taxon>Laurasiatheria</taxon>
        <taxon>Perissodactyla</taxon>
        <taxon>Rhinocerotidae</taxon>
        <taxon>Diceros</taxon>
    </lineage>
</organism>